<dbReference type="InterPro" id="IPR007470">
    <property type="entry name" value="HemX"/>
</dbReference>
<evidence type="ECO:0000256" key="1">
    <source>
        <dbReference type="SAM" id="MobiDB-lite"/>
    </source>
</evidence>
<evidence type="ECO:0000313" key="3">
    <source>
        <dbReference type="Proteomes" id="UP000307956"/>
    </source>
</evidence>
<name>A0A4S4AWK2_9RHOO</name>
<comment type="caution">
    <text evidence="2">The sequence shown here is derived from an EMBL/GenBank/DDBJ whole genome shotgun (WGS) entry which is preliminary data.</text>
</comment>
<dbReference type="Pfam" id="PF04375">
    <property type="entry name" value="HemX"/>
    <property type="match status" value="1"/>
</dbReference>
<feature type="region of interest" description="Disordered" evidence="1">
    <location>
        <begin position="379"/>
        <end position="403"/>
    </location>
</feature>
<dbReference type="OrthoDB" id="9787650at2"/>
<proteinExistence type="predicted"/>
<dbReference type="AlphaFoldDB" id="A0A4S4AWK2"/>
<feature type="region of interest" description="Disordered" evidence="1">
    <location>
        <begin position="1"/>
        <end position="44"/>
    </location>
</feature>
<keyword evidence="3" id="KW-1185">Reference proteome</keyword>
<organism evidence="2 3">
    <name type="scientific">Pseudothauera rhizosphaerae</name>
    <dbReference type="NCBI Taxonomy" id="2565932"/>
    <lineage>
        <taxon>Bacteria</taxon>
        <taxon>Pseudomonadati</taxon>
        <taxon>Pseudomonadota</taxon>
        <taxon>Betaproteobacteria</taxon>
        <taxon>Rhodocyclales</taxon>
        <taxon>Zoogloeaceae</taxon>
        <taxon>Pseudothauera</taxon>
    </lineage>
</organism>
<accession>A0A4S4AWK2</accession>
<dbReference type="PANTHER" id="PTHR38043:SF1">
    <property type="entry name" value="PROTEIN HEMX"/>
    <property type="match status" value="1"/>
</dbReference>
<dbReference type="EMBL" id="SSOD01000002">
    <property type="protein sequence ID" value="THF64422.1"/>
    <property type="molecule type" value="Genomic_DNA"/>
</dbReference>
<dbReference type="Proteomes" id="UP000307956">
    <property type="component" value="Unassembled WGS sequence"/>
</dbReference>
<protein>
    <recommendedName>
        <fullName evidence="4">Uroporphyrin-3 C-methyltransferase</fullName>
    </recommendedName>
</protein>
<gene>
    <name evidence="2" type="ORF">E6O51_03700</name>
</gene>
<reference evidence="2 3" key="1">
    <citation type="submission" date="2019-04" db="EMBL/GenBank/DDBJ databases">
        <title>Azoarcus rhizosphaerae sp. nov. isolated from rhizosphere of Ficus religiosa.</title>
        <authorList>
            <person name="Lin S.-Y."/>
            <person name="Hameed A."/>
            <person name="Hsu Y.-H."/>
            <person name="Young C.-C."/>
        </authorList>
    </citation>
    <scope>NUCLEOTIDE SEQUENCE [LARGE SCALE GENOMIC DNA]</scope>
    <source>
        <strain evidence="2 3">CC-YHH848</strain>
    </source>
</reference>
<evidence type="ECO:0000313" key="2">
    <source>
        <dbReference type="EMBL" id="THF64422.1"/>
    </source>
</evidence>
<sequence>MKEETPALTQPPAAADAAAPRTGDQASADPRPADLSPPAPPARGGSPGLAIVLAVVALLGAAAAGWQAWQTRSQAGELRDELASRLAAADTAATEARALTRQQQEAIGTLQGKLGALESKVAATEGQAAALEALYQEFSRSREDRVIAEVEQAVTIAGQQLTLAGNVEAALIALQGAEARLATQDRGQIAPLRRAIARDIEQLRAMPQVDVQGIALRLEIMQDRIETLPLAYAGELPRPAEATDAVSEPASFGSAPLDFVAMLGRDLWNELKTLVRVERLDQTEPVLLAPAQGTFLRENVKIRLLTARLALLARDGNNYAADLKQARGWIERFFDLRDEGVQALVAELKTLEATPVVVEHGVTLDSMAALRLLQARPAGGADAEPAGPADDGQDAGGAAAPAR</sequence>
<evidence type="ECO:0008006" key="4">
    <source>
        <dbReference type="Google" id="ProtNLM"/>
    </source>
</evidence>
<feature type="compositionally biased region" description="Low complexity" evidence="1">
    <location>
        <begin position="1"/>
        <end position="34"/>
    </location>
</feature>
<dbReference type="PANTHER" id="PTHR38043">
    <property type="entry name" value="PROTEIN HEMX"/>
    <property type="match status" value="1"/>
</dbReference>
<dbReference type="RefSeq" id="WP_136383611.1">
    <property type="nucleotide sequence ID" value="NZ_SSOD01000002.1"/>
</dbReference>